<dbReference type="Gene3D" id="2.130.10.10">
    <property type="entry name" value="YVTN repeat-like/Quinoprotein amine dehydrogenase"/>
    <property type="match status" value="2"/>
</dbReference>
<name>A0A1I6M9W6_9SPHN</name>
<dbReference type="OrthoDB" id="7572603at2"/>
<dbReference type="PRINTS" id="PR00313">
    <property type="entry name" value="CABNDNGRPT"/>
</dbReference>
<dbReference type="Proteomes" id="UP000198824">
    <property type="component" value="Unassembled WGS sequence"/>
</dbReference>
<dbReference type="PANTHER" id="PTHR47197">
    <property type="entry name" value="PROTEIN NIRF"/>
    <property type="match status" value="1"/>
</dbReference>
<dbReference type="InterPro" id="IPR015943">
    <property type="entry name" value="WD40/YVTN_repeat-like_dom_sf"/>
</dbReference>
<evidence type="ECO:0008006" key="3">
    <source>
        <dbReference type="Google" id="ProtNLM"/>
    </source>
</evidence>
<dbReference type="InterPro" id="IPR051200">
    <property type="entry name" value="Host-pathogen_enzymatic-act"/>
</dbReference>
<reference evidence="1 2" key="1">
    <citation type="submission" date="2016-10" db="EMBL/GenBank/DDBJ databases">
        <authorList>
            <person name="de Groot N.N."/>
        </authorList>
    </citation>
    <scope>NUCLEOTIDE SEQUENCE [LARGE SCALE GENOMIC DNA]</scope>
    <source>
        <strain evidence="1 2">S5-249</strain>
    </source>
</reference>
<dbReference type="EMBL" id="FOZG01000003">
    <property type="protein sequence ID" value="SFS12413.1"/>
    <property type="molecule type" value="Genomic_DNA"/>
</dbReference>
<accession>A0A1I6M9W6</accession>
<gene>
    <name evidence="1" type="ORF">SAMN05192580_3739</name>
</gene>
<dbReference type="STRING" id="1166337.SAMN05192580_3739"/>
<dbReference type="InterPro" id="IPR001343">
    <property type="entry name" value="Hemolysn_Ca-bd"/>
</dbReference>
<keyword evidence="2" id="KW-1185">Reference proteome</keyword>
<dbReference type="PANTHER" id="PTHR47197:SF3">
    <property type="entry name" value="DIHYDRO-HEME D1 DEHYDROGENASE"/>
    <property type="match status" value="1"/>
</dbReference>
<protein>
    <recommendedName>
        <fullName evidence="3">DUF4214 domain-containing protein</fullName>
    </recommendedName>
</protein>
<dbReference type="Pfam" id="PF00353">
    <property type="entry name" value="HemolysinCabind"/>
    <property type="match status" value="1"/>
</dbReference>
<dbReference type="InterPro" id="IPR018511">
    <property type="entry name" value="Hemolysin-typ_Ca-bd_CS"/>
</dbReference>
<evidence type="ECO:0000313" key="2">
    <source>
        <dbReference type="Proteomes" id="UP000198824"/>
    </source>
</evidence>
<sequence length="831" mass="85995">MAQAISSLVSGRPSDAIFSADGQSLFVAQGNTISRYDVASGTVTASYSAGTSLGGLSASAEGRYVVAVDLDNPFSDSYYTVRAHTFDLTAGSVATASYESFREATRAGYVRNFDDSLVLTGDRALVTGSNAGPGFGQKILNLDFATNTLVTTNMLSGVNIVVSSVDGAVSFISASNRSGGTALSVLDAAGTITASLTLYGGQAAAVSGTAGKALVAAYDSLTVYDLSLNAVIDLSAAHSEWRASIPGAAFSPDGRTLYLLDASDDTVVALSTADWSIVSEFAVGAPITSSNDGSQRAFGDRLTISADGQHLSIIADDRLVLVDLTDAPAPIANLYGDAGNNDLTATAATPNVFGLTGNDIMRDGEIAARLHGGLGDDTYYLTNAGTVIDESDGGANDRDTAYVSQSGATLMAGVEVLAFVQGASGTLNTGEREGVLIGANGDDVLNGAGRDDSLIGGGGNDRLFGNAGNDYLTGSSGNDLLDGGDGFDVAIINATSGSGTLTYGEGGSLIVTTGDGVDTLRGIERIQFVDGWLSLANIQAINGLYVELGGRPANLGELMFWSQRLDSGRPLNEVRIAILDDPLGRDHGVATITTLYQDFGGRSPSAAELDFWSGQIRDGSSYANVRAAIIDDPLGRDHTTEVVTALYNEYGGRDPNAAELQVWQTNVRGGATYADVRVAIMNDPLGLDHSGATLGTLYQEYFGRAPANGEVAVWQDLLRHGADYGSAIDALMRDAGSAAIVDRLTGTAQADTFDFGTDPGHATVAGFQPGIDKLDLDRAGYDGVNPLDMDHAREVLALDGSTDVLLTFGAHDTILLYDVSLHQLAASDFMV</sequence>
<dbReference type="SUPFAM" id="SSF51120">
    <property type="entry name" value="beta-Roll"/>
    <property type="match status" value="3"/>
</dbReference>
<dbReference type="InterPro" id="IPR011049">
    <property type="entry name" value="Serralysin-like_metalloprot_C"/>
</dbReference>
<dbReference type="Gene3D" id="2.150.10.10">
    <property type="entry name" value="Serralysin-like metalloprotease, C-terminal"/>
    <property type="match status" value="2"/>
</dbReference>
<organism evidence="1 2">
    <name type="scientific">Sphingomonas jatrophae</name>
    <dbReference type="NCBI Taxonomy" id="1166337"/>
    <lineage>
        <taxon>Bacteria</taxon>
        <taxon>Pseudomonadati</taxon>
        <taxon>Pseudomonadota</taxon>
        <taxon>Alphaproteobacteria</taxon>
        <taxon>Sphingomonadales</taxon>
        <taxon>Sphingomonadaceae</taxon>
        <taxon>Sphingomonas</taxon>
    </lineage>
</organism>
<proteinExistence type="predicted"/>
<dbReference type="SUPFAM" id="SSF82171">
    <property type="entry name" value="DPP6 N-terminal domain-like"/>
    <property type="match status" value="1"/>
</dbReference>
<evidence type="ECO:0000313" key="1">
    <source>
        <dbReference type="EMBL" id="SFS12413.1"/>
    </source>
</evidence>
<dbReference type="GO" id="GO:0005509">
    <property type="term" value="F:calcium ion binding"/>
    <property type="evidence" value="ECO:0007669"/>
    <property type="project" value="InterPro"/>
</dbReference>
<dbReference type="RefSeq" id="WP_093317038.1">
    <property type="nucleotide sequence ID" value="NZ_FOZG01000003.1"/>
</dbReference>
<dbReference type="PROSITE" id="PS00330">
    <property type="entry name" value="HEMOLYSIN_CALCIUM"/>
    <property type="match status" value="1"/>
</dbReference>
<dbReference type="AlphaFoldDB" id="A0A1I6M9W6"/>